<keyword evidence="3" id="KW-1185">Reference proteome</keyword>
<proteinExistence type="predicted"/>
<keyword evidence="1" id="KW-0812">Transmembrane</keyword>
<keyword evidence="1" id="KW-0472">Membrane</keyword>
<evidence type="ECO:0000313" key="2">
    <source>
        <dbReference type="EMBL" id="MBP1468431.1"/>
    </source>
</evidence>
<dbReference type="EMBL" id="SIJK02000069">
    <property type="protein sequence ID" value="MBP1468431.1"/>
    <property type="molecule type" value="Genomic_DNA"/>
</dbReference>
<protein>
    <submittedName>
        <fullName evidence="2">Uncharacterized protein</fullName>
    </submittedName>
</protein>
<comment type="caution">
    <text evidence="2">The sequence shown here is derived from an EMBL/GenBank/DDBJ whole genome shotgun (WGS) entry which is preliminary data.</text>
</comment>
<sequence>MVPPRAEQQQLAAFFAEAERKQVDFLDEAGKRIIELTTLLLGVLFTVVAFGDTYPPPYLADNILANKKRSLFWDGLTFWAGSGCLALLIGIIIMLA</sequence>
<keyword evidence="1" id="KW-1133">Transmembrane helix</keyword>
<dbReference type="RefSeq" id="WP_135481184.1">
    <property type="nucleotide sequence ID" value="NZ_SIJK02000069.1"/>
</dbReference>
<accession>A0ABS4DG63</accession>
<dbReference type="Proteomes" id="UP001193081">
    <property type="component" value="Unassembled WGS sequence"/>
</dbReference>
<evidence type="ECO:0000313" key="3">
    <source>
        <dbReference type="Proteomes" id="UP001193081"/>
    </source>
</evidence>
<organism evidence="2 3">
    <name type="scientific">Candidatus Chloroploca mongolica</name>
    <dbReference type="NCBI Taxonomy" id="2528176"/>
    <lineage>
        <taxon>Bacteria</taxon>
        <taxon>Bacillati</taxon>
        <taxon>Chloroflexota</taxon>
        <taxon>Chloroflexia</taxon>
        <taxon>Chloroflexales</taxon>
        <taxon>Chloroflexineae</taxon>
        <taxon>Oscillochloridaceae</taxon>
        <taxon>Candidatus Chloroploca</taxon>
    </lineage>
</organism>
<reference evidence="2 3" key="1">
    <citation type="submission" date="2021-03" db="EMBL/GenBank/DDBJ databases">
        <authorList>
            <person name="Grouzdev D.S."/>
        </authorList>
    </citation>
    <scope>NUCLEOTIDE SEQUENCE [LARGE SCALE GENOMIC DNA]</scope>
    <source>
        <strain evidence="2 3">M50-1</strain>
    </source>
</reference>
<feature type="transmembrane region" description="Helical" evidence="1">
    <location>
        <begin position="33"/>
        <end position="51"/>
    </location>
</feature>
<gene>
    <name evidence="2" type="ORF">EYB53_022150</name>
</gene>
<name>A0ABS4DG63_9CHLR</name>
<feature type="transmembrane region" description="Helical" evidence="1">
    <location>
        <begin position="71"/>
        <end position="95"/>
    </location>
</feature>
<evidence type="ECO:0000256" key="1">
    <source>
        <dbReference type="SAM" id="Phobius"/>
    </source>
</evidence>